<feature type="region of interest" description="Disordered" evidence="1">
    <location>
        <begin position="638"/>
        <end position="687"/>
    </location>
</feature>
<feature type="compositionally biased region" description="Basic and acidic residues" evidence="1">
    <location>
        <begin position="303"/>
        <end position="312"/>
    </location>
</feature>
<feature type="compositionally biased region" description="Acidic residues" evidence="1">
    <location>
        <begin position="111"/>
        <end position="127"/>
    </location>
</feature>
<keyword evidence="4" id="KW-1185">Reference proteome</keyword>
<evidence type="ECO:0000313" key="4">
    <source>
        <dbReference type="Proteomes" id="UP001212841"/>
    </source>
</evidence>
<dbReference type="InterPro" id="IPR036864">
    <property type="entry name" value="Zn2-C6_fun-type_DNA-bd_sf"/>
</dbReference>
<evidence type="ECO:0000256" key="1">
    <source>
        <dbReference type="SAM" id="MobiDB-lite"/>
    </source>
</evidence>
<dbReference type="PROSITE" id="PS50048">
    <property type="entry name" value="ZN2_CY6_FUNGAL_2"/>
    <property type="match status" value="1"/>
</dbReference>
<feature type="compositionally biased region" description="Polar residues" evidence="1">
    <location>
        <begin position="588"/>
        <end position="597"/>
    </location>
</feature>
<feature type="region of interest" description="Disordered" evidence="1">
    <location>
        <begin position="273"/>
        <end position="312"/>
    </location>
</feature>
<feature type="region of interest" description="Disordered" evidence="1">
    <location>
        <begin position="338"/>
        <end position="360"/>
    </location>
</feature>
<feature type="compositionally biased region" description="Low complexity" evidence="1">
    <location>
        <begin position="658"/>
        <end position="682"/>
    </location>
</feature>
<feature type="compositionally biased region" description="Polar residues" evidence="1">
    <location>
        <begin position="15"/>
        <end position="33"/>
    </location>
</feature>
<dbReference type="Proteomes" id="UP001212841">
    <property type="component" value="Unassembled WGS sequence"/>
</dbReference>
<dbReference type="Gene3D" id="4.10.240.10">
    <property type="entry name" value="Zn(2)-C6 fungal-type DNA-binding domain"/>
    <property type="match status" value="1"/>
</dbReference>
<name>A0AAD5SB11_9FUNG</name>
<dbReference type="SUPFAM" id="SSF57701">
    <property type="entry name" value="Zn2/Cys6 DNA-binding domain"/>
    <property type="match status" value="1"/>
</dbReference>
<feature type="compositionally biased region" description="Low complexity" evidence="1">
    <location>
        <begin position="85"/>
        <end position="110"/>
    </location>
</feature>
<dbReference type="GO" id="GO:0008270">
    <property type="term" value="F:zinc ion binding"/>
    <property type="evidence" value="ECO:0007669"/>
    <property type="project" value="InterPro"/>
</dbReference>
<comment type="caution">
    <text evidence="3">The sequence shown here is derived from an EMBL/GenBank/DDBJ whole genome shotgun (WGS) entry which is preliminary data.</text>
</comment>
<sequence length="746" mass="80762">MIISAPAEQHPSHPQAMNSGRSSPPPQSHSTPIHKTGHVTPHSQVTPSSARSEWIDNWRASVKQEASTGEEYGRYEPKLSQRKNSVSSSSASSHSCSTCRGSSPSTTSSESGEDGEGSTTSSDDEQPDDSKAFQSPRPDIYGASVASTPKGPTPSRQRNRSAVLLTSAIVSPHPELKGVTQNVRTIHTMCRDNGLLNPETNDPFPVTPTVLAGYIKLQTARMLRGEIVFSSLNWYVHSLRKMHLDNGWDWATVRNDPLVTDVWEKARHLGDEVSASKKKDDPPVEGETPKPKKKRGKPYTLPEEIRAAKKGRLDDADGNVTLSAVKSKAALPAIAPKPSILSTPATTPGGSPPGGTYLGRSEENSVVLPSIASAGLRLEGWDNQQRQQYRLQLPVPPQPAATPGDPTPTSVPHNLTINLQPPFAHISGAPSQQRRVAPTPRSARANFQQLDEIVNVSLRNIQEYRNSRNCHPARRQRIDALLSFIHRPVVADQQPQRVETRTLQPIVLPKTTIQQTPNGGPSTIQLPSLTTSIAAFANTRPTERLILPRPEIPQQSHPTTIETDLRPILPLPLPHDSNSIFTAETNQQIRTSPQITSPNPPPHRPLPSVHTILSPNPTPAIFIPTTTAAAAIPSMTPRIKIKPLSPPPQVTLPPPPQAKSASPAPQQQSSTTSSTSSTLPPADIFPTPCSMCRTRKIKCDRVRPESGPCVRGSAKRGTNLACSWEVRKNGAGGKVEVPVEEVEEAE</sequence>
<organism evidence="3 4">
    <name type="scientific">Rhizophlyctis rosea</name>
    <dbReference type="NCBI Taxonomy" id="64517"/>
    <lineage>
        <taxon>Eukaryota</taxon>
        <taxon>Fungi</taxon>
        <taxon>Fungi incertae sedis</taxon>
        <taxon>Chytridiomycota</taxon>
        <taxon>Chytridiomycota incertae sedis</taxon>
        <taxon>Chytridiomycetes</taxon>
        <taxon>Rhizophlyctidales</taxon>
        <taxon>Rhizophlyctidaceae</taxon>
        <taxon>Rhizophlyctis</taxon>
    </lineage>
</organism>
<feature type="compositionally biased region" description="Pro residues" evidence="1">
    <location>
        <begin position="644"/>
        <end position="657"/>
    </location>
</feature>
<gene>
    <name evidence="3" type="ORF">HK097_009090</name>
</gene>
<evidence type="ECO:0000313" key="3">
    <source>
        <dbReference type="EMBL" id="KAJ3049916.1"/>
    </source>
</evidence>
<evidence type="ECO:0000259" key="2">
    <source>
        <dbReference type="PROSITE" id="PS50048"/>
    </source>
</evidence>
<dbReference type="AlphaFoldDB" id="A0AAD5SB11"/>
<feature type="compositionally biased region" description="Polar residues" evidence="1">
    <location>
        <begin position="41"/>
        <end position="51"/>
    </location>
</feature>
<feature type="domain" description="Zn(2)-C6 fungal-type" evidence="2">
    <location>
        <begin position="688"/>
        <end position="724"/>
    </location>
</feature>
<proteinExistence type="predicted"/>
<accession>A0AAD5SB11</accession>
<protein>
    <recommendedName>
        <fullName evidence="2">Zn(2)-C6 fungal-type domain-containing protein</fullName>
    </recommendedName>
</protein>
<dbReference type="CDD" id="cd00067">
    <property type="entry name" value="GAL4"/>
    <property type="match status" value="1"/>
</dbReference>
<dbReference type="EMBL" id="JADGJD010000577">
    <property type="protein sequence ID" value="KAJ3049916.1"/>
    <property type="molecule type" value="Genomic_DNA"/>
</dbReference>
<reference evidence="3" key="1">
    <citation type="submission" date="2020-05" db="EMBL/GenBank/DDBJ databases">
        <title>Phylogenomic resolution of chytrid fungi.</title>
        <authorList>
            <person name="Stajich J.E."/>
            <person name="Amses K."/>
            <person name="Simmons R."/>
            <person name="Seto K."/>
            <person name="Myers J."/>
            <person name="Bonds A."/>
            <person name="Quandt C.A."/>
            <person name="Barry K."/>
            <person name="Liu P."/>
            <person name="Grigoriev I."/>
            <person name="Longcore J.E."/>
            <person name="James T.Y."/>
        </authorList>
    </citation>
    <scope>NUCLEOTIDE SEQUENCE</scope>
    <source>
        <strain evidence="3">JEL0318</strain>
    </source>
</reference>
<dbReference type="GO" id="GO:0000981">
    <property type="term" value="F:DNA-binding transcription factor activity, RNA polymerase II-specific"/>
    <property type="evidence" value="ECO:0007669"/>
    <property type="project" value="InterPro"/>
</dbReference>
<feature type="compositionally biased region" description="Basic and acidic residues" evidence="1">
    <location>
        <begin position="273"/>
        <end position="290"/>
    </location>
</feature>
<dbReference type="InterPro" id="IPR001138">
    <property type="entry name" value="Zn2Cys6_DnaBD"/>
</dbReference>
<feature type="non-terminal residue" evidence="3">
    <location>
        <position position="1"/>
    </location>
</feature>
<feature type="region of interest" description="Disordered" evidence="1">
    <location>
        <begin position="1"/>
        <end position="160"/>
    </location>
</feature>
<feature type="region of interest" description="Disordered" evidence="1">
    <location>
        <begin position="588"/>
        <end position="609"/>
    </location>
</feature>